<sequence length="122" mass="13371">MPEDPSSIGLGIQDANIANEDGRWVVCFSVELARRIKFQKPGFFEVYLISDQLVSQFFLNAVPDPSSPVDAHNVHILDDGYYIVPCSRRTSHIALSGGLPGGSGRREVDDEAPEVSDAPNER</sequence>
<organism evidence="2 3">
    <name type="scientific">Orbilia oligospora</name>
    <name type="common">Nematode-trapping fungus</name>
    <name type="synonym">Arthrobotrys oligospora</name>
    <dbReference type="NCBI Taxonomy" id="2813651"/>
    <lineage>
        <taxon>Eukaryota</taxon>
        <taxon>Fungi</taxon>
        <taxon>Dikarya</taxon>
        <taxon>Ascomycota</taxon>
        <taxon>Pezizomycotina</taxon>
        <taxon>Orbiliomycetes</taxon>
        <taxon>Orbiliales</taxon>
        <taxon>Orbiliaceae</taxon>
        <taxon>Orbilia</taxon>
    </lineage>
</organism>
<feature type="region of interest" description="Disordered" evidence="1">
    <location>
        <begin position="95"/>
        <end position="122"/>
    </location>
</feature>
<evidence type="ECO:0000313" key="3">
    <source>
        <dbReference type="Proteomes" id="UP000475325"/>
    </source>
</evidence>
<accession>A0A7C8NFS7</accession>
<dbReference type="AlphaFoldDB" id="A0A7C8NFS7"/>
<evidence type="ECO:0000313" key="2">
    <source>
        <dbReference type="EMBL" id="KAF3097753.1"/>
    </source>
</evidence>
<dbReference type="EMBL" id="WIQW01000033">
    <property type="protein sequence ID" value="KAF3097753.1"/>
    <property type="molecule type" value="Genomic_DNA"/>
</dbReference>
<name>A0A7C8NFS7_ORBOL</name>
<dbReference type="Proteomes" id="UP000475325">
    <property type="component" value="Unassembled WGS sequence"/>
</dbReference>
<reference evidence="2 3" key="1">
    <citation type="submission" date="2019-06" db="EMBL/GenBank/DDBJ databases">
        <authorList>
            <person name="Palmer J.M."/>
        </authorList>
    </citation>
    <scope>NUCLEOTIDE SEQUENCE [LARGE SCALE GENOMIC DNA]</scope>
    <source>
        <strain evidence="2 3">TWF102</strain>
    </source>
</reference>
<comment type="caution">
    <text evidence="2">The sequence shown here is derived from an EMBL/GenBank/DDBJ whole genome shotgun (WGS) entry which is preliminary data.</text>
</comment>
<protein>
    <submittedName>
        <fullName evidence="2">Uncharacterized protein</fullName>
    </submittedName>
</protein>
<proteinExistence type="predicted"/>
<gene>
    <name evidence="2" type="ORF">TWF102_006265</name>
</gene>
<evidence type="ECO:0000256" key="1">
    <source>
        <dbReference type="SAM" id="MobiDB-lite"/>
    </source>
</evidence>